<dbReference type="SUPFAM" id="SSF48452">
    <property type="entry name" value="TPR-like"/>
    <property type="match status" value="1"/>
</dbReference>
<dbReference type="Proteomes" id="UP000184420">
    <property type="component" value="Unassembled WGS sequence"/>
</dbReference>
<feature type="domain" description="RagB/SusD" evidence="6">
    <location>
        <begin position="333"/>
        <end position="478"/>
    </location>
</feature>
<keyword evidence="9" id="KW-1185">Reference proteome</keyword>
<accession>A0A1M6WEL6</accession>
<dbReference type="Gene3D" id="1.25.40.390">
    <property type="match status" value="1"/>
</dbReference>
<evidence type="ECO:0000256" key="5">
    <source>
        <dbReference type="ARBA" id="ARBA00023237"/>
    </source>
</evidence>
<gene>
    <name evidence="8" type="ORF">SAMN05444266_101595</name>
</gene>
<dbReference type="PROSITE" id="PS51257">
    <property type="entry name" value="PROKAR_LIPOPROTEIN"/>
    <property type="match status" value="1"/>
</dbReference>
<evidence type="ECO:0000259" key="7">
    <source>
        <dbReference type="Pfam" id="PF14322"/>
    </source>
</evidence>
<dbReference type="Pfam" id="PF07980">
    <property type="entry name" value="SusD_RagB"/>
    <property type="match status" value="1"/>
</dbReference>
<evidence type="ECO:0000256" key="1">
    <source>
        <dbReference type="ARBA" id="ARBA00004442"/>
    </source>
</evidence>
<keyword evidence="4" id="KW-0472">Membrane</keyword>
<dbReference type="Gene3D" id="1.25.40.900">
    <property type="match status" value="1"/>
</dbReference>
<evidence type="ECO:0000313" key="8">
    <source>
        <dbReference type="EMBL" id="SHK92118.1"/>
    </source>
</evidence>
<proteinExistence type="inferred from homology"/>
<dbReference type="STRING" id="1419482.SAMN05444266_101595"/>
<organism evidence="8 9">
    <name type="scientific">Chitinophaga jiangningensis</name>
    <dbReference type="NCBI Taxonomy" id="1419482"/>
    <lineage>
        <taxon>Bacteria</taxon>
        <taxon>Pseudomonadati</taxon>
        <taxon>Bacteroidota</taxon>
        <taxon>Chitinophagia</taxon>
        <taxon>Chitinophagales</taxon>
        <taxon>Chitinophagaceae</taxon>
        <taxon>Chitinophaga</taxon>
    </lineage>
</organism>
<dbReference type="AlphaFoldDB" id="A0A1M6WEL6"/>
<dbReference type="RefSeq" id="WP_083549296.1">
    <property type="nucleotide sequence ID" value="NZ_FRBL01000001.1"/>
</dbReference>
<evidence type="ECO:0000256" key="2">
    <source>
        <dbReference type="ARBA" id="ARBA00006275"/>
    </source>
</evidence>
<dbReference type="GO" id="GO:0009279">
    <property type="term" value="C:cell outer membrane"/>
    <property type="evidence" value="ECO:0007669"/>
    <property type="project" value="UniProtKB-SubCell"/>
</dbReference>
<dbReference type="Pfam" id="PF14322">
    <property type="entry name" value="SusD-like_3"/>
    <property type="match status" value="1"/>
</dbReference>
<reference evidence="8 9" key="1">
    <citation type="submission" date="2016-11" db="EMBL/GenBank/DDBJ databases">
        <authorList>
            <person name="Jaros S."/>
            <person name="Januszkiewicz K."/>
            <person name="Wedrychowicz H."/>
        </authorList>
    </citation>
    <scope>NUCLEOTIDE SEQUENCE [LARGE SCALE GENOMIC DNA]</scope>
    <source>
        <strain evidence="8 9">DSM 27406</strain>
    </source>
</reference>
<evidence type="ECO:0000256" key="4">
    <source>
        <dbReference type="ARBA" id="ARBA00023136"/>
    </source>
</evidence>
<name>A0A1M6WEL6_9BACT</name>
<keyword evidence="5" id="KW-0998">Cell outer membrane</keyword>
<evidence type="ECO:0000259" key="6">
    <source>
        <dbReference type="Pfam" id="PF07980"/>
    </source>
</evidence>
<dbReference type="InterPro" id="IPR011990">
    <property type="entry name" value="TPR-like_helical_dom_sf"/>
</dbReference>
<keyword evidence="3" id="KW-0732">Signal</keyword>
<dbReference type="OrthoDB" id="1080118at2"/>
<feature type="domain" description="SusD-like N-terminal" evidence="7">
    <location>
        <begin position="110"/>
        <end position="222"/>
    </location>
</feature>
<dbReference type="EMBL" id="FRBL01000001">
    <property type="protein sequence ID" value="SHK92118.1"/>
    <property type="molecule type" value="Genomic_DNA"/>
</dbReference>
<sequence length="480" mass="52939">MKLRNIICISLLLSTTLGCKKVIDIKETDMVGGDIALKTVDNCEAGVIGAYAEVSTNMDILFNALMADEVKTAEFYNQATVHEWAFGASDVVIRDNFTAVTSNGRIADRVNRVLAALPKADSLKPSDGPLRLKLQGECYFLRAWSHFELFRYYCDNYGSGKLGMPYMEKSSLQPQARIPLDEYFKKINADLAAAKALVPNNLDDRNRINRATVSGMQARVALYMKDWANAETYATEYISLLPLATKAEFPGIWTDANNAEVSYKIVRTTALDRLGSLWRNTSTAPGGVLNIGQISWTASGKVFNAYDKTNDVRFAAYVIDEPVLVAANRPSKLIKKYAGSAYATANENVNNAKVFRTGEMYLIRAEARAELNKVSGANSAESDLNELRAARITGYTNVTLPGKDQAIAAIMDERFKELAYEGHRFWDLKRRGLGVDRNADDAPNAGAAKLAAGNFRFLLPIPQTEINANKLMVQNDGYAK</sequence>
<comment type="similarity">
    <text evidence="2">Belongs to the SusD family.</text>
</comment>
<comment type="subcellular location">
    <subcellularLocation>
        <location evidence="1">Cell outer membrane</location>
    </subcellularLocation>
</comment>
<dbReference type="Gene3D" id="2.20.20.130">
    <property type="match status" value="1"/>
</dbReference>
<dbReference type="InterPro" id="IPR033985">
    <property type="entry name" value="SusD-like_N"/>
</dbReference>
<evidence type="ECO:0000256" key="3">
    <source>
        <dbReference type="ARBA" id="ARBA00022729"/>
    </source>
</evidence>
<evidence type="ECO:0000313" key="9">
    <source>
        <dbReference type="Proteomes" id="UP000184420"/>
    </source>
</evidence>
<protein>
    <submittedName>
        <fullName evidence="8">Starch-binding associating with outer membrane</fullName>
    </submittedName>
</protein>
<dbReference type="InterPro" id="IPR012944">
    <property type="entry name" value="SusD_RagB_dom"/>
</dbReference>